<keyword evidence="1" id="KW-0732">Signal</keyword>
<protein>
    <submittedName>
        <fullName evidence="2">Uncharacterized protein</fullName>
    </submittedName>
</protein>
<evidence type="ECO:0000313" key="2">
    <source>
        <dbReference type="EMBL" id="RNA13697.1"/>
    </source>
</evidence>
<sequence>MSEFIIFLLFSSFLQSVLAVNKGWSVVDISQLMKKESRNRYLLSTKLFYEPIICHNKFN</sequence>
<keyword evidence="3" id="KW-1185">Reference proteome</keyword>
<organism evidence="2 3">
    <name type="scientific">Brachionus plicatilis</name>
    <name type="common">Marine rotifer</name>
    <name type="synonym">Brachionus muelleri</name>
    <dbReference type="NCBI Taxonomy" id="10195"/>
    <lineage>
        <taxon>Eukaryota</taxon>
        <taxon>Metazoa</taxon>
        <taxon>Spiralia</taxon>
        <taxon>Gnathifera</taxon>
        <taxon>Rotifera</taxon>
        <taxon>Eurotatoria</taxon>
        <taxon>Monogononta</taxon>
        <taxon>Pseudotrocha</taxon>
        <taxon>Ploima</taxon>
        <taxon>Brachionidae</taxon>
        <taxon>Brachionus</taxon>
    </lineage>
</organism>
<feature type="signal peptide" evidence="1">
    <location>
        <begin position="1"/>
        <end position="19"/>
    </location>
</feature>
<gene>
    <name evidence="2" type="ORF">BpHYR1_042583</name>
</gene>
<dbReference type="AlphaFoldDB" id="A0A3M7QQF5"/>
<accession>A0A3M7QQF5</accession>
<reference evidence="2 3" key="1">
    <citation type="journal article" date="2018" name="Sci. Rep.">
        <title>Genomic signatures of local adaptation to the degree of environmental predictability in rotifers.</title>
        <authorList>
            <person name="Franch-Gras L."/>
            <person name="Hahn C."/>
            <person name="Garcia-Roger E.M."/>
            <person name="Carmona M.J."/>
            <person name="Serra M."/>
            <person name="Gomez A."/>
        </authorList>
    </citation>
    <scope>NUCLEOTIDE SEQUENCE [LARGE SCALE GENOMIC DNA]</scope>
    <source>
        <strain evidence="2">HYR1</strain>
    </source>
</reference>
<feature type="chain" id="PRO_5018243566" evidence="1">
    <location>
        <begin position="20"/>
        <end position="59"/>
    </location>
</feature>
<evidence type="ECO:0000313" key="3">
    <source>
        <dbReference type="Proteomes" id="UP000276133"/>
    </source>
</evidence>
<dbReference type="EMBL" id="REGN01005343">
    <property type="protein sequence ID" value="RNA13697.1"/>
    <property type="molecule type" value="Genomic_DNA"/>
</dbReference>
<comment type="caution">
    <text evidence="2">The sequence shown here is derived from an EMBL/GenBank/DDBJ whole genome shotgun (WGS) entry which is preliminary data.</text>
</comment>
<name>A0A3M7QQF5_BRAPC</name>
<evidence type="ECO:0000256" key="1">
    <source>
        <dbReference type="SAM" id="SignalP"/>
    </source>
</evidence>
<dbReference type="Proteomes" id="UP000276133">
    <property type="component" value="Unassembled WGS sequence"/>
</dbReference>
<proteinExistence type="predicted"/>